<feature type="repeat" description="TPR" evidence="3">
    <location>
        <begin position="250"/>
        <end position="283"/>
    </location>
</feature>
<accession>A0A117LH21</accession>
<evidence type="ECO:0000313" key="6">
    <source>
        <dbReference type="EMBL" id="KUK46723.1"/>
    </source>
</evidence>
<dbReference type="InterPro" id="IPR019734">
    <property type="entry name" value="TPR_rpt"/>
</dbReference>
<evidence type="ECO:0000313" key="7">
    <source>
        <dbReference type="Proteomes" id="UP000064249"/>
    </source>
</evidence>
<protein>
    <submittedName>
        <fullName evidence="6">Uncharacterized protein</fullName>
    </submittedName>
</protein>
<keyword evidence="5" id="KW-0812">Transmembrane</keyword>
<dbReference type="EMBL" id="LGFU01000010">
    <property type="protein sequence ID" value="KUK46723.1"/>
    <property type="molecule type" value="Genomic_DNA"/>
</dbReference>
<feature type="coiled-coil region" evidence="4">
    <location>
        <begin position="109"/>
        <end position="136"/>
    </location>
</feature>
<keyword evidence="5" id="KW-1133">Transmembrane helix</keyword>
<dbReference type="Gene3D" id="1.25.40.10">
    <property type="entry name" value="Tetratricopeptide repeat domain"/>
    <property type="match status" value="3"/>
</dbReference>
<feature type="repeat" description="TPR" evidence="3">
    <location>
        <begin position="58"/>
        <end position="91"/>
    </location>
</feature>
<keyword evidence="5" id="KW-0472">Membrane</keyword>
<dbReference type="PANTHER" id="PTHR44858">
    <property type="entry name" value="TETRATRICOPEPTIDE REPEAT PROTEIN 6"/>
    <property type="match status" value="1"/>
</dbReference>
<evidence type="ECO:0000256" key="2">
    <source>
        <dbReference type="ARBA" id="ARBA00022803"/>
    </source>
</evidence>
<organism evidence="6 7">
    <name type="scientific">Anaerolinea thermophila</name>
    <dbReference type="NCBI Taxonomy" id="167964"/>
    <lineage>
        <taxon>Bacteria</taxon>
        <taxon>Bacillati</taxon>
        <taxon>Chloroflexota</taxon>
        <taxon>Anaerolineae</taxon>
        <taxon>Anaerolineales</taxon>
        <taxon>Anaerolineaceae</taxon>
        <taxon>Anaerolinea</taxon>
    </lineage>
</organism>
<evidence type="ECO:0000256" key="4">
    <source>
        <dbReference type="SAM" id="Coils"/>
    </source>
</evidence>
<dbReference type="SUPFAM" id="SSF48452">
    <property type="entry name" value="TPR-like"/>
    <property type="match status" value="1"/>
</dbReference>
<comment type="caution">
    <text evidence="6">The sequence shown here is derived from an EMBL/GenBank/DDBJ whole genome shotgun (WGS) entry which is preliminary data.</text>
</comment>
<evidence type="ECO:0000256" key="5">
    <source>
        <dbReference type="SAM" id="Phobius"/>
    </source>
</evidence>
<dbReference type="SMART" id="SM00028">
    <property type="entry name" value="TPR"/>
    <property type="match status" value="7"/>
</dbReference>
<keyword evidence="4" id="KW-0175">Coiled coil</keyword>
<feature type="transmembrane region" description="Helical" evidence="5">
    <location>
        <begin position="20"/>
        <end position="36"/>
    </location>
</feature>
<keyword evidence="2 3" id="KW-0802">TPR repeat</keyword>
<dbReference type="InterPro" id="IPR050498">
    <property type="entry name" value="Ycf3"/>
</dbReference>
<name>A0A117LH21_9CHLR</name>
<dbReference type="InterPro" id="IPR011990">
    <property type="entry name" value="TPR-like_helical_dom_sf"/>
</dbReference>
<proteinExistence type="predicted"/>
<dbReference type="AlphaFoldDB" id="A0A117LH21"/>
<dbReference type="Pfam" id="PF13181">
    <property type="entry name" value="TPR_8"/>
    <property type="match status" value="2"/>
</dbReference>
<gene>
    <name evidence="6" type="ORF">XD73_0389</name>
</gene>
<dbReference type="Proteomes" id="UP000064249">
    <property type="component" value="Unassembled WGS sequence"/>
</dbReference>
<evidence type="ECO:0000256" key="1">
    <source>
        <dbReference type="ARBA" id="ARBA00022737"/>
    </source>
</evidence>
<reference evidence="6 7" key="1">
    <citation type="journal article" date="2015" name="MBio">
        <title>Genome-Resolved Metagenomic Analysis Reveals Roles for Candidate Phyla and Other Microbial Community Members in Biogeochemical Transformations in Oil Reservoirs.</title>
        <authorList>
            <person name="Hu P."/>
            <person name="Tom L."/>
            <person name="Singh A."/>
            <person name="Thomas B.C."/>
            <person name="Baker B.J."/>
            <person name="Piceno Y.M."/>
            <person name="Andersen G.L."/>
            <person name="Banfield J.F."/>
        </authorList>
    </citation>
    <scope>NUCLEOTIDE SEQUENCE [LARGE SCALE GENOMIC DNA]</scope>
    <source>
        <strain evidence="6">46_16</strain>
    </source>
</reference>
<sequence>MYLPRKDSLFQKKKHRTSPYVIAVLIAMIIFLLIILRDQQEGRITPLFMATPTATRTVDSFVQEAEVHFVAGDLTKTLEAFQNAAAVDPNNVVLWVELARVQVYSTSSLATSEEKYERLNEALDSANRALEIENENSTAHAVKAFALDWLSSSAVVSDEWEQILTQAEQEAVAALQMDSNNTLALAYYAEILVDQMKWTQAEQYIDQALQRDDTLMDVHRINAYLQESIGNYSAAITEYKKASEINPNLTFLYLSIGVNYRQLEQYDLALEYFAKAADINEQLGIMDPIPYQSIAKTYVQKGEPLAASLNARKAVQIKPDDAFYYAFLGDVYHKSRNYESEILAFQCGLEGCTAEESCEVRQCDPEVDTMVAIEGLPLSVDTKDFYAEYGAVMAALHRDTNGYCNKAMQILELVRSEFSNDAVIMGVVEESEAICESYGY</sequence>
<dbReference type="PROSITE" id="PS50005">
    <property type="entry name" value="TPR"/>
    <property type="match status" value="2"/>
</dbReference>
<dbReference type="PANTHER" id="PTHR44858:SF1">
    <property type="entry name" value="UDP-N-ACETYLGLUCOSAMINE--PEPTIDE N-ACETYLGLUCOSAMINYLTRANSFERASE SPINDLY-RELATED"/>
    <property type="match status" value="1"/>
</dbReference>
<keyword evidence="1" id="KW-0677">Repeat</keyword>
<evidence type="ECO:0000256" key="3">
    <source>
        <dbReference type="PROSITE-ProRule" id="PRU00339"/>
    </source>
</evidence>